<dbReference type="PANTHER" id="PTHR30269">
    <property type="entry name" value="TRANSMEMBRANE PROTEIN YFCA"/>
    <property type="match status" value="1"/>
</dbReference>
<dbReference type="RefSeq" id="WP_011244216.1">
    <property type="nucleotide sequence ID" value="NC_006576.1"/>
</dbReference>
<dbReference type="EMBL" id="AP008231">
    <property type="protein sequence ID" value="BAD80096.1"/>
    <property type="molecule type" value="Genomic_DNA"/>
</dbReference>
<comment type="similarity">
    <text evidence="2 8">Belongs to the 4-toluene sulfonate uptake permease (TSUP) (TC 2.A.102) family.</text>
</comment>
<evidence type="ECO:0000256" key="1">
    <source>
        <dbReference type="ARBA" id="ARBA00004651"/>
    </source>
</evidence>
<sequence>MSPLLELLLASGIVALGSLLQAASGLGAGLIVVPLLSMLSVDWVPGPCVAASLLLSWLMFWQGRQVVVHRHLGAMLGGLAAGIAIAASLLRQLPLDALGLVFGGLIVLAVLISLTPVRLPITRLSAGLTGISAGLIGTLAGIGAPILALFYQHERGPALRATLGLLYFLSSLVMLAALHSVGRFGSLEVGRSLQLFPGVMLGYWVSPRLAHWLDRGYSQIAVLAIALLSSTVLIGQSLLKLQS</sequence>
<evidence type="ECO:0000256" key="5">
    <source>
        <dbReference type="ARBA" id="ARBA00022692"/>
    </source>
</evidence>
<dbReference type="InterPro" id="IPR002781">
    <property type="entry name" value="TM_pro_TauE-like"/>
</dbReference>
<dbReference type="eggNOG" id="COG0730">
    <property type="taxonomic scope" value="Bacteria"/>
</dbReference>
<evidence type="ECO:0000256" key="4">
    <source>
        <dbReference type="ARBA" id="ARBA00022475"/>
    </source>
</evidence>
<proteinExistence type="inferred from homology"/>
<evidence type="ECO:0000256" key="2">
    <source>
        <dbReference type="ARBA" id="ARBA00009142"/>
    </source>
</evidence>
<feature type="transmembrane region" description="Helical" evidence="8">
    <location>
        <begin position="217"/>
        <end position="239"/>
    </location>
</feature>
<evidence type="ECO:0000313" key="10">
    <source>
        <dbReference type="Proteomes" id="UP000001175"/>
    </source>
</evidence>
<evidence type="ECO:0000256" key="3">
    <source>
        <dbReference type="ARBA" id="ARBA00022448"/>
    </source>
</evidence>
<evidence type="ECO:0000256" key="7">
    <source>
        <dbReference type="ARBA" id="ARBA00023136"/>
    </source>
</evidence>
<dbReference type="InterPro" id="IPR052017">
    <property type="entry name" value="TSUP"/>
</dbReference>
<dbReference type="GeneID" id="72431073"/>
<feature type="transmembrane region" description="Helical" evidence="8">
    <location>
        <begin position="72"/>
        <end position="91"/>
    </location>
</feature>
<evidence type="ECO:0000313" key="9">
    <source>
        <dbReference type="EMBL" id="BAD80096.1"/>
    </source>
</evidence>
<dbReference type="AlphaFoldDB" id="A0A0H3KB39"/>
<evidence type="ECO:0000256" key="8">
    <source>
        <dbReference type="RuleBase" id="RU363041"/>
    </source>
</evidence>
<keyword evidence="5 8" id="KW-0812">Transmembrane</keyword>
<keyword evidence="4 8" id="KW-1003">Cell membrane</keyword>
<feature type="transmembrane region" description="Helical" evidence="8">
    <location>
        <begin position="43"/>
        <end position="60"/>
    </location>
</feature>
<accession>A0A0H3KB39</accession>
<dbReference type="KEGG" id="syc:syc1906_d"/>
<gene>
    <name evidence="9" type="ordered locus">syc1906_d</name>
</gene>
<reference evidence="9 10" key="1">
    <citation type="journal article" date="2007" name="Photosyn. Res.">
        <title>Complete nucleotide sequence of the freshwater unicellular cyanobacterium Synechococcus elongatus PCC 6301 chromosome: gene content and organization.</title>
        <authorList>
            <person name="Sugita C."/>
            <person name="Ogata K."/>
            <person name="Shikata M."/>
            <person name="Jikuya H."/>
            <person name="Takano J."/>
            <person name="Furumichi M."/>
            <person name="Kanehisa M."/>
            <person name="Omata T."/>
            <person name="Sugiura M."/>
            <person name="Sugita M."/>
        </authorList>
    </citation>
    <scope>NUCLEOTIDE SEQUENCE [LARGE SCALE GENOMIC DNA]</scope>
    <source>
        <strain evidence="10">ATCC 27144 / PCC 6301 / SAUG 1402/1</strain>
    </source>
</reference>
<keyword evidence="7 8" id="KW-0472">Membrane</keyword>
<keyword evidence="3" id="KW-0813">Transport</keyword>
<name>A0A0H3KB39_SYNP6</name>
<feature type="transmembrane region" description="Helical" evidence="8">
    <location>
        <begin position="126"/>
        <end position="151"/>
    </location>
</feature>
<dbReference type="Proteomes" id="UP000001175">
    <property type="component" value="Chromosome"/>
</dbReference>
<evidence type="ECO:0000256" key="6">
    <source>
        <dbReference type="ARBA" id="ARBA00022989"/>
    </source>
</evidence>
<organism evidence="9 10">
    <name type="scientific">Synechococcus sp. (strain ATCC 27144 / PCC 6301 / SAUG 1402/1)</name>
    <name type="common">Anacystis nidulans</name>
    <dbReference type="NCBI Taxonomy" id="269084"/>
    <lineage>
        <taxon>Bacteria</taxon>
        <taxon>Bacillati</taxon>
        <taxon>Cyanobacteriota</taxon>
        <taxon>Cyanophyceae</taxon>
        <taxon>Synechococcales</taxon>
        <taxon>Synechococcaceae</taxon>
        <taxon>Synechococcus</taxon>
    </lineage>
</organism>
<dbReference type="Pfam" id="PF01925">
    <property type="entry name" value="TauE"/>
    <property type="match status" value="1"/>
</dbReference>
<keyword evidence="6 8" id="KW-1133">Transmembrane helix</keyword>
<dbReference type="GO" id="GO:0005886">
    <property type="term" value="C:plasma membrane"/>
    <property type="evidence" value="ECO:0007669"/>
    <property type="project" value="UniProtKB-SubCell"/>
</dbReference>
<dbReference type="PANTHER" id="PTHR30269:SF37">
    <property type="entry name" value="MEMBRANE TRANSPORTER PROTEIN"/>
    <property type="match status" value="1"/>
</dbReference>
<feature type="transmembrane region" description="Helical" evidence="8">
    <location>
        <begin position="157"/>
        <end position="177"/>
    </location>
</feature>
<feature type="transmembrane region" description="Helical" evidence="8">
    <location>
        <begin position="97"/>
        <end position="114"/>
    </location>
</feature>
<comment type="subcellular location">
    <subcellularLocation>
        <location evidence="1 8">Cell membrane</location>
        <topology evidence="1 8">Multi-pass membrane protein</topology>
    </subcellularLocation>
</comment>
<protein>
    <recommendedName>
        <fullName evidence="8">Probable membrane transporter protein</fullName>
    </recommendedName>
</protein>